<proteinExistence type="predicted"/>
<dbReference type="InParanoid" id="B9TED3"/>
<evidence type="ECO:0000313" key="4">
    <source>
        <dbReference type="Proteomes" id="UP000008311"/>
    </source>
</evidence>
<name>B9TED3_RICCO</name>
<evidence type="ECO:0008006" key="5">
    <source>
        <dbReference type="Google" id="ProtNLM"/>
    </source>
</evidence>
<feature type="signal peptide" evidence="2">
    <location>
        <begin position="1"/>
        <end position="28"/>
    </location>
</feature>
<dbReference type="AlphaFoldDB" id="B9TED3"/>
<feature type="compositionally biased region" description="Basic and acidic residues" evidence="1">
    <location>
        <begin position="90"/>
        <end position="119"/>
    </location>
</feature>
<keyword evidence="2" id="KW-0732">Signal</keyword>
<feature type="compositionally biased region" description="Polar residues" evidence="1">
    <location>
        <begin position="120"/>
        <end position="134"/>
    </location>
</feature>
<protein>
    <recommendedName>
        <fullName evidence="5">Secreted protein</fullName>
    </recommendedName>
</protein>
<feature type="region of interest" description="Disordered" evidence="1">
    <location>
        <begin position="81"/>
        <end position="134"/>
    </location>
</feature>
<evidence type="ECO:0000256" key="2">
    <source>
        <dbReference type="SAM" id="SignalP"/>
    </source>
</evidence>
<sequence>MGTVFRVRAHRCFSFGSLSVLFACDVEAGDTAAGDEYSDDRQRRLDRHVIPRHDQHLRADEGQDHGQAVLQQVEAVCHVDQQEVQGTQAQDREQVRREDDERVRRDGEDGRDRIHREDQSVASTRSSTRNSGVT</sequence>
<dbReference type="Proteomes" id="UP000008311">
    <property type="component" value="Unassembled WGS sequence"/>
</dbReference>
<feature type="non-terminal residue" evidence="3">
    <location>
        <position position="134"/>
    </location>
</feature>
<evidence type="ECO:0000313" key="3">
    <source>
        <dbReference type="EMBL" id="EEF25783.1"/>
    </source>
</evidence>
<organism evidence="3 4">
    <name type="scientific">Ricinus communis</name>
    <name type="common">Castor bean</name>
    <dbReference type="NCBI Taxonomy" id="3988"/>
    <lineage>
        <taxon>Eukaryota</taxon>
        <taxon>Viridiplantae</taxon>
        <taxon>Streptophyta</taxon>
        <taxon>Embryophyta</taxon>
        <taxon>Tracheophyta</taxon>
        <taxon>Spermatophyta</taxon>
        <taxon>Magnoliopsida</taxon>
        <taxon>eudicotyledons</taxon>
        <taxon>Gunneridae</taxon>
        <taxon>Pentapetalae</taxon>
        <taxon>rosids</taxon>
        <taxon>fabids</taxon>
        <taxon>Malpighiales</taxon>
        <taxon>Euphorbiaceae</taxon>
        <taxon>Acalyphoideae</taxon>
        <taxon>Acalypheae</taxon>
        <taxon>Ricinus</taxon>
    </lineage>
</organism>
<accession>B9TED3</accession>
<gene>
    <name evidence="3" type="ORF">RCOM_1910760</name>
</gene>
<dbReference type="PROSITE" id="PS51257">
    <property type="entry name" value="PROKAR_LIPOPROTEIN"/>
    <property type="match status" value="1"/>
</dbReference>
<feature type="chain" id="PRO_5002890175" description="Secreted protein" evidence="2">
    <location>
        <begin position="29"/>
        <end position="134"/>
    </location>
</feature>
<evidence type="ECO:0000256" key="1">
    <source>
        <dbReference type="SAM" id="MobiDB-lite"/>
    </source>
</evidence>
<reference evidence="4" key="1">
    <citation type="journal article" date="2010" name="Nat. Biotechnol.">
        <title>Draft genome sequence of the oilseed species Ricinus communis.</title>
        <authorList>
            <person name="Chan A.P."/>
            <person name="Crabtree J."/>
            <person name="Zhao Q."/>
            <person name="Lorenzi H."/>
            <person name="Orvis J."/>
            <person name="Puiu D."/>
            <person name="Melake-Berhan A."/>
            <person name="Jones K.M."/>
            <person name="Redman J."/>
            <person name="Chen G."/>
            <person name="Cahoon E.B."/>
            <person name="Gedil M."/>
            <person name="Stanke M."/>
            <person name="Haas B.J."/>
            <person name="Wortman J.R."/>
            <person name="Fraser-Liggett C.M."/>
            <person name="Ravel J."/>
            <person name="Rabinowicz P.D."/>
        </authorList>
    </citation>
    <scope>NUCLEOTIDE SEQUENCE [LARGE SCALE GENOMIC DNA]</scope>
    <source>
        <strain evidence="4">cv. Hale</strain>
    </source>
</reference>
<dbReference type="EMBL" id="EQ978942">
    <property type="protein sequence ID" value="EEF25783.1"/>
    <property type="molecule type" value="Genomic_DNA"/>
</dbReference>
<keyword evidence="4" id="KW-1185">Reference proteome</keyword>